<dbReference type="InterPro" id="IPR019734">
    <property type="entry name" value="TPR_rpt"/>
</dbReference>
<evidence type="ECO:0000313" key="3">
    <source>
        <dbReference type="EMBL" id="MBB4119911.1"/>
    </source>
</evidence>
<dbReference type="InterPro" id="IPR011990">
    <property type="entry name" value="TPR-like_helical_dom_sf"/>
</dbReference>
<organism evidence="3 4">
    <name type="scientific">Mesonia hippocampi</name>
    <dbReference type="NCBI Taxonomy" id="1628250"/>
    <lineage>
        <taxon>Bacteria</taxon>
        <taxon>Pseudomonadati</taxon>
        <taxon>Bacteroidota</taxon>
        <taxon>Flavobacteriia</taxon>
        <taxon>Flavobacteriales</taxon>
        <taxon>Flavobacteriaceae</taxon>
        <taxon>Mesonia</taxon>
    </lineage>
</organism>
<dbReference type="AlphaFoldDB" id="A0A840ESA4"/>
<feature type="domain" description="DUF4365" evidence="2">
    <location>
        <begin position="11"/>
        <end position="141"/>
    </location>
</feature>
<dbReference type="RefSeq" id="WP_183478247.1">
    <property type="nucleotide sequence ID" value="NZ_JACIFO010000012.1"/>
</dbReference>
<keyword evidence="1" id="KW-0802">TPR repeat</keyword>
<dbReference type="Proteomes" id="UP000553034">
    <property type="component" value="Unassembled WGS sequence"/>
</dbReference>
<keyword evidence="4" id="KW-1185">Reference proteome</keyword>
<evidence type="ECO:0000259" key="2">
    <source>
        <dbReference type="Pfam" id="PF14280"/>
    </source>
</evidence>
<feature type="repeat" description="TPR" evidence="1">
    <location>
        <begin position="357"/>
        <end position="390"/>
    </location>
</feature>
<protein>
    <submittedName>
        <fullName evidence="3">Tetratricopeptide (TPR) repeat protein</fullName>
    </submittedName>
</protein>
<dbReference type="PROSITE" id="PS50005">
    <property type="entry name" value="TPR"/>
    <property type="match status" value="1"/>
</dbReference>
<proteinExistence type="predicted"/>
<dbReference type="InterPro" id="IPR025375">
    <property type="entry name" value="DUF4365"/>
</dbReference>
<name>A0A840ESA4_9FLAO</name>
<evidence type="ECO:0000313" key="4">
    <source>
        <dbReference type="Proteomes" id="UP000553034"/>
    </source>
</evidence>
<dbReference type="Gene3D" id="1.25.40.10">
    <property type="entry name" value="Tetratricopeptide repeat domain"/>
    <property type="match status" value="2"/>
</dbReference>
<dbReference type="Pfam" id="PF14280">
    <property type="entry name" value="DUF4365"/>
    <property type="match status" value="1"/>
</dbReference>
<dbReference type="Pfam" id="PF13181">
    <property type="entry name" value="TPR_8"/>
    <property type="match status" value="1"/>
</dbReference>
<dbReference type="SMART" id="SM00028">
    <property type="entry name" value="TPR"/>
    <property type="match status" value="3"/>
</dbReference>
<accession>A0A840ESA4</accession>
<reference evidence="3 4" key="1">
    <citation type="submission" date="2020-08" db="EMBL/GenBank/DDBJ databases">
        <title>Genomic Encyclopedia of Type Strains, Phase IV (KMG-IV): sequencing the most valuable type-strain genomes for metagenomic binning, comparative biology and taxonomic classification.</title>
        <authorList>
            <person name="Goeker M."/>
        </authorList>
    </citation>
    <scope>NUCLEOTIDE SEQUENCE [LARGE SCALE GENOMIC DNA]</scope>
    <source>
        <strain evidence="3 4">DSM 29568</strain>
    </source>
</reference>
<evidence type="ECO:0000256" key="1">
    <source>
        <dbReference type="PROSITE-ProRule" id="PRU00339"/>
    </source>
</evidence>
<comment type="caution">
    <text evidence="3">The sequence shown here is derived from an EMBL/GenBank/DDBJ whole genome shotgun (WGS) entry which is preliminary data.</text>
</comment>
<gene>
    <name evidence="3" type="ORF">GGR32_002223</name>
</gene>
<dbReference type="EMBL" id="JACIFO010000012">
    <property type="protein sequence ID" value="MBB4119911.1"/>
    <property type="molecule type" value="Genomic_DNA"/>
</dbReference>
<dbReference type="SUPFAM" id="SSF48452">
    <property type="entry name" value="TPR-like"/>
    <property type="match status" value="1"/>
</dbReference>
<sequence>MPKRPKQHQLEDLSRAKFQLCLPEKWVIRDKDKDYGIDCEVELFDEEGNSTGILFYVQLKSTASKKESEIFNVDFKINTLEYFKQLEIPVLLARYSKHLDKIYVKWVNEVDLTFAKKKAKTFRIKVEKSNEWNEQSENQIENDLNNVRILNSRSFNFPLSYSINFEDDNIQGLSNSQFKIQLRNELRKYSDFLEYKANDENYLINISIDKNVLLVQTSILKGVFFHNLDKRPKEKFIEELSLDVLLSLSMCMVMVGHIDYCGKIIFENELEKRLIEKEELLLRLLPVLLSSSYFENSLNLINDALDNKENEIILFPAVASILLKSDTKIKKRIALIESFFKSQLEKAKKLNIDSLIATSYYNLGNFYRSKDRHRESINHYVKAKKYDSDYLKRSYYFRKIAGVCFEAGKFKFSAKFYKKSIELGASNETKSLLGDALMFSGNYKEADKIFQDYISTIEKPNEEFLLKALLLGEILENQKIYSQFRKPKEADEIAGNKPSITDIESALNKDLLSSLAWFNLGVIKKDNSDFEEATFCFAMCACINLSDIEAWTFAFLAFINSGKKGNLLIGSLILKTAYWHNRDEFLINLYGILEQNGEQSTEIIKMIDNILTRDNRTSEKSAVFRVLDGEDYKEIEIK</sequence>